<organism evidence="1 2">
    <name type="scientific">Aspergillus melleus</name>
    <dbReference type="NCBI Taxonomy" id="138277"/>
    <lineage>
        <taxon>Eukaryota</taxon>
        <taxon>Fungi</taxon>
        <taxon>Dikarya</taxon>
        <taxon>Ascomycota</taxon>
        <taxon>Pezizomycotina</taxon>
        <taxon>Eurotiomycetes</taxon>
        <taxon>Eurotiomycetidae</taxon>
        <taxon>Eurotiales</taxon>
        <taxon>Aspergillaceae</taxon>
        <taxon>Aspergillus</taxon>
        <taxon>Aspergillus subgen. Circumdati</taxon>
    </lineage>
</organism>
<keyword evidence="2" id="KW-1185">Reference proteome</keyword>
<dbReference type="EMBL" id="JAOPJF010000024">
    <property type="protein sequence ID" value="KAK1145334.1"/>
    <property type="molecule type" value="Genomic_DNA"/>
</dbReference>
<protein>
    <submittedName>
        <fullName evidence="1">Trehalose-6-P synthase/phosphatase complex subunit</fullName>
    </submittedName>
</protein>
<evidence type="ECO:0000313" key="2">
    <source>
        <dbReference type="Proteomes" id="UP001177260"/>
    </source>
</evidence>
<sequence>MTVFIASIFLPYTINFQATELKRRKSSASHSHADDRIIGRLAESHRRRHSKTFSQSLTPGATTEDEKIFKSYVSKSASEVPSADDPNGPGPSDPPVVSWGQSRKFNQPRPKVSNYPDRSILSRFGLGYEDQPTFLETALETPDSEEDRASLRALLSDVDWTVKSAEQGNGGLRNAVNAAEKSGILSDKMWVGTLGMPTDSLKDETRSSISETLEDEYESITVFVGDHEFEGHYSHFCHSVLWPAFHYQMQESPRHTEYDDYSWKQYVKVNEAFAKTIAVYWRPGDTIWVQDYHLLLLPSMLRELLPNAEIGFFMHAAFPSSEIFRCLSARNALLNGLLGADLVAFQTDEYCYHFLQACSRLLSLEVSVNGVQLPGRFVHLKKLPIGIDTNSLDDLRKTAGVKDWIASIFSRYKDKHLIIARDRLDAPGGIKHKLMAYELFLKKYPKWRGNVVLIQIASASEMPELEAQVSKIAMRINSTYSTLTHQPLVLLRQDISYSQFLALMSVAEVFMVTSLREGMNLQSHDFLHCQDGRITAQQHGSLILSEFTGSASIFHGHDLLVNPWNYKEVADMINKSLEMSPEQKKQNWEFLLERKAPYTAVSWCNSFKTALAEARSTQLARELSQVSLLSIPALKEAYDRSGLRLFFIEDEGGSSATSALSHQSLSLLERLVMDPKNVVYVTSSKSPEKLESLLEDFSSRVGYIAENGCYRRDIGSTQWRALVDLEKAKDWRSGIRKVIEYYHERTEGSHIEEGHCLLTFWYNNAHDPDIAARQASDLADQINGTRGSEAIRVVLTEGAVGVEPLDGTKSKAAESVLNLLPQVPDFLFVAGGTRGDEALFRWANHLQSTNIIRNVSTLTTGTHATEAKAVPPKSMTVADIIGVLCNPALNGYASMNGDGHVVDGETSIPRHPIAGF</sequence>
<comment type="caution">
    <text evidence="1">The sequence shown here is derived from an EMBL/GenBank/DDBJ whole genome shotgun (WGS) entry which is preliminary data.</text>
</comment>
<reference evidence="1 2" key="1">
    <citation type="journal article" date="2023" name="ACS Omega">
        <title>Identification of the Neoaspergillic Acid Biosynthesis Gene Cluster by Establishing an In Vitro CRISPR-Ribonucleoprotein Genetic System in Aspergillus melleus.</title>
        <authorList>
            <person name="Yuan B."/>
            <person name="Grau M.F."/>
            <person name="Murata R.M."/>
            <person name="Torok T."/>
            <person name="Venkateswaran K."/>
            <person name="Stajich J.E."/>
            <person name="Wang C.C.C."/>
        </authorList>
    </citation>
    <scope>NUCLEOTIDE SEQUENCE [LARGE SCALE GENOMIC DNA]</scope>
    <source>
        <strain evidence="1 2">IMV 1140</strain>
    </source>
</reference>
<gene>
    <name evidence="1" type="primary">TPS3_1</name>
    <name evidence="1" type="ORF">N8T08_004209</name>
</gene>
<accession>A0ACC3B4F8</accession>
<dbReference type="Proteomes" id="UP001177260">
    <property type="component" value="Unassembled WGS sequence"/>
</dbReference>
<name>A0ACC3B4F8_9EURO</name>
<proteinExistence type="predicted"/>
<evidence type="ECO:0000313" key="1">
    <source>
        <dbReference type="EMBL" id="KAK1145334.1"/>
    </source>
</evidence>